<evidence type="ECO:0000256" key="1">
    <source>
        <dbReference type="ARBA" id="ARBA00001947"/>
    </source>
</evidence>
<dbReference type="Proteomes" id="UP000031523">
    <property type="component" value="Chromosome"/>
</dbReference>
<organism evidence="8 9">
    <name type="scientific">Streptomyces albus (strain ATCC 21838 / DSM 41398 / FERM P-419 / JCM 4703 / NBRC 107858)</name>
    <dbReference type="NCBI Taxonomy" id="1081613"/>
    <lineage>
        <taxon>Bacteria</taxon>
        <taxon>Bacillati</taxon>
        <taxon>Actinomycetota</taxon>
        <taxon>Actinomycetes</taxon>
        <taxon>Kitasatosporales</taxon>
        <taxon>Streptomycetaceae</taxon>
        <taxon>Streptomyces</taxon>
    </lineage>
</organism>
<dbReference type="Pfam" id="PF00107">
    <property type="entry name" value="ADH_zinc_N"/>
    <property type="match status" value="1"/>
</dbReference>
<evidence type="ECO:0000256" key="4">
    <source>
        <dbReference type="ARBA" id="ARBA00022833"/>
    </source>
</evidence>
<dbReference type="Gene3D" id="3.90.180.10">
    <property type="entry name" value="Medium-chain alcohol dehydrogenases, catalytic domain"/>
    <property type="match status" value="1"/>
</dbReference>
<proteinExistence type="inferred from homology"/>
<evidence type="ECO:0000256" key="6">
    <source>
        <dbReference type="RuleBase" id="RU361277"/>
    </source>
</evidence>
<feature type="domain" description="Enoyl reductase (ER)" evidence="7">
    <location>
        <begin position="8"/>
        <end position="342"/>
    </location>
</feature>
<dbReference type="KEGG" id="sals:SLNWT_3257"/>
<dbReference type="PANTHER" id="PTHR42813:SF4">
    <property type="entry name" value="NADP-DEPENDENT ISOPROPANOL DEHYDROGENASE"/>
    <property type="match status" value="1"/>
</dbReference>
<dbReference type="SUPFAM" id="SSF51735">
    <property type="entry name" value="NAD(P)-binding Rossmann-fold domains"/>
    <property type="match status" value="1"/>
</dbReference>
<keyword evidence="4 6" id="KW-0862">Zinc</keyword>
<reference evidence="8 9" key="1">
    <citation type="submission" date="2015-01" db="EMBL/GenBank/DDBJ databases">
        <title>Enhanced salinomycin production by adjusting the supply of polyketide extender units in Streptomyce albus DSM 41398.</title>
        <authorList>
            <person name="Lu C."/>
        </authorList>
    </citation>
    <scope>NUCLEOTIDE SEQUENCE [LARGE SCALE GENOMIC DNA]</scope>
    <source>
        <strain evidence="9">ATCC 21838 / DSM 41398 / FERM P-419 / JCM 4703 / NBRC 107858</strain>
    </source>
</reference>
<comment type="similarity">
    <text evidence="2 6">Belongs to the zinc-containing alcohol dehydrogenase family.</text>
</comment>
<keyword evidence="3 6" id="KW-0479">Metal-binding</keyword>
<dbReference type="InterPro" id="IPR013149">
    <property type="entry name" value="ADH-like_C"/>
</dbReference>
<dbReference type="EMBL" id="CP010519">
    <property type="protein sequence ID" value="AJE83633.1"/>
    <property type="molecule type" value="Genomic_DNA"/>
</dbReference>
<comment type="cofactor">
    <cofactor evidence="1 6">
        <name>Zn(2+)</name>
        <dbReference type="ChEBI" id="CHEBI:29105"/>
    </cofactor>
</comment>
<evidence type="ECO:0000256" key="5">
    <source>
        <dbReference type="ARBA" id="ARBA00023002"/>
    </source>
</evidence>
<evidence type="ECO:0000313" key="8">
    <source>
        <dbReference type="EMBL" id="AJE83633.1"/>
    </source>
</evidence>
<keyword evidence="9" id="KW-1185">Reference proteome</keyword>
<dbReference type="Gene3D" id="3.40.50.720">
    <property type="entry name" value="NAD(P)-binding Rossmann-like Domain"/>
    <property type="match status" value="1"/>
</dbReference>
<protein>
    <submittedName>
        <fullName evidence="8">Zinc-containing dehydrogenase</fullName>
    </submittedName>
</protein>
<dbReference type="InterPro" id="IPR002328">
    <property type="entry name" value="ADH_Zn_CS"/>
</dbReference>
<dbReference type="InterPro" id="IPR013154">
    <property type="entry name" value="ADH-like_N"/>
</dbReference>
<dbReference type="PROSITE" id="PS00059">
    <property type="entry name" value="ADH_ZINC"/>
    <property type="match status" value="1"/>
</dbReference>
<gene>
    <name evidence="8" type="ORF">SLNWT_3257</name>
</gene>
<evidence type="ECO:0000256" key="2">
    <source>
        <dbReference type="ARBA" id="ARBA00008072"/>
    </source>
</evidence>
<dbReference type="PANTHER" id="PTHR42813">
    <property type="entry name" value="ZINC-TYPE ALCOHOL DEHYDROGENASE-LIKE"/>
    <property type="match status" value="1"/>
</dbReference>
<evidence type="ECO:0000259" key="7">
    <source>
        <dbReference type="SMART" id="SM00829"/>
    </source>
</evidence>
<accession>A0A0B5EMD7</accession>
<sequence>MKALVFHGPGHSSWDSVPDPTLKDPADVLVRVDAVTLCGTDLHILRGDVPEVTSGRILGHEAVGEVVEAGSEVHSVRPGDRVLVSCISACGRCRCCRAGRYGQCLQGGGWVLGHLIDGTQAEYVRVPYADFSVHPLPEAVPDEEAVLLADIFPTAYEVGVVAGRVGPGDTVAVVGAGPIGLAFVASARLLSPARVIVTDLDGTRLAAARSLGADTVRAEENPEEFVADLTGGAGAEVAVEAVGRPETFETCARMVRPTGHLANIGVHGAPVTLHLEELWSKDVTLTTGLVDTSSTPMLLTMAQAGRLPLAPLVTHRFPLDAMEEAYRVFGDAATSGALKVVLAGAAA</sequence>
<dbReference type="GO" id="GO:0016491">
    <property type="term" value="F:oxidoreductase activity"/>
    <property type="evidence" value="ECO:0007669"/>
    <property type="project" value="UniProtKB-KW"/>
</dbReference>
<dbReference type="SMART" id="SM00829">
    <property type="entry name" value="PKS_ER"/>
    <property type="match status" value="1"/>
</dbReference>
<dbReference type="InterPro" id="IPR011032">
    <property type="entry name" value="GroES-like_sf"/>
</dbReference>
<name>A0A0B5EMD7_STRA4</name>
<evidence type="ECO:0000256" key="3">
    <source>
        <dbReference type="ARBA" id="ARBA00022723"/>
    </source>
</evidence>
<dbReference type="SUPFAM" id="SSF50129">
    <property type="entry name" value="GroES-like"/>
    <property type="match status" value="1"/>
</dbReference>
<dbReference type="Pfam" id="PF08240">
    <property type="entry name" value="ADH_N"/>
    <property type="match status" value="1"/>
</dbReference>
<dbReference type="InterPro" id="IPR020843">
    <property type="entry name" value="ER"/>
</dbReference>
<dbReference type="InterPro" id="IPR036291">
    <property type="entry name" value="NAD(P)-bd_dom_sf"/>
</dbReference>
<dbReference type="GO" id="GO:0008270">
    <property type="term" value="F:zinc ion binding"/>
    <property type="evidence" value="ECO:0007669"/>
    <property type="project" value="InterPro"/>
</dbReference>
<evidence type="ECO:0000313" key="9">
    <source>
        <dbReference type="Proteomes" id="UP000031523"/>
    </source>
</evidence>
<keyword evidence="5" id="KW-0560">Oxidoreductase</keyword>
<dbReference type="AlphaFoldDB" id="A0A0B5EMD7"/>